<evidence type="ECO:0000259" key="2">
    <source>
        <dbReference type="Pfam" id="PF11160"/>
    </source>
</evidence>
<reference evidence="3 4" key="1">
    <citation type="submission" date="2024-06" db="EMBL/GenBank/DDBJ databases">
        <authorList>
            <person name="Kraege A."/>
            <person name="Thomma B."/>
        </authorList>
    </citation>
    <scope>NUCLEOTIDE SEQUENCE [LARGE SCALE GENOMIC DNA]</scope>
</reference>
<name>A0ABP1G7U8_9CHLO</name>
<dbReference type="EMBL" id="CAXHTA020000018">
    <property type="protein sequence ID" value="CAL5228306.1"/>
    <property type="molecule type" value="Genomic_DNA"/>
</dbReference>
<sequence length="133" mass="14574">MSNNKDMKPGDTAAWNWGGSSIEGTSLARQVTEKHTETATIESKGKPITKKGEPENPAFKVERKGKNPGSELQKTGDAEGDDDDEEEEEDDEEFAEDDEDDDEEEAGADVPKGKTSTNKVQTRRQKAMAEGKE</sequence>
<organism evidence="3 4">
    <name type="scientific">Coccomyxa viridis</name>
    <dbReference type="NCBI Taxonomy" id="1274662"/>
    <lineage>
        <taxon>Eukaryota</taxon>
        <taxon>Viridiplantae</taxon>
        <taxon>Chlorophyta</taxon>
        <taxon>core chlorophytes</taxon>
        <taxon>Trebouxiophyceae</taxon>
        <taxon>Trebouxiophyceae incertae sedis</taxon>
        <taxon>Coccomyxaceae</taxon>
        <taxon>Coccomyxa</taxon>
    </lineage>
</organism>
<proteinExistence type="predicted"/>
<feature type="compositionally biased region" description="Acidic residues" evidence="1">
    <location>
        <begin position="78"/>
        <end position="107"/>
    </location>
</feature>
<dbReference type="InterPro" id="IPR021331">
    <property type="entry name" value="Hva1_TUDOR"/>
</dbReference>
<protein>
    <submittedName>
        <fullName evidence="3">G11412 protein</fullName>
    </submittedName>
</protein>
<keyword evidence="4" id="KW-1185">Reference proteome</keyword>
<dbReference type="Pfam" id="PF11160">
    <property type="entry name" value="Hva1_TUDOR"/>
    <property type="match status" value="1"/>
</dbReference>
<evidence type="ECO:0000313" key="4">
    <source>
        <dbReference type="Proteomes" id="UP001497392"/>
    </source>
</evidence>
<feature type="compositionally biased region" description="Basic and acidic residues" evidence="1">
    <location>
        <begin position="50"/>
        <end position="65"/>
    </location>
</feature>
<gene>
    <name evidence="3" type="primary">g11412</name>
    <name evidence="3" type="ORF">VP750_LOCUS10212</name>
</gene>
<evidence type="ECO:0000256" key="1">
    <source>
        <dbReference type="SAM" id="MobiDB-lite"/>
    </source>
</evidence>
<dbReference type="Proteomes" id="UP001497392">
    <property type="component" value="Unassembled WGS sequence"/>
</dbReference>
<feature type="compositionally biased region" description="Polar residues" evidence="1">
    <location>
        <begin position="18"/>
        <end position="29"/>
    </location>
</feature>
<comment type="caution">
    <text evidence="3">The sequence shown here is derived from an EMBL/GenBank/DDBJ whole genome shotgun (WGS) entry which is preliminary data.</text>
</comment>
<feature type="domain" description="Hypervirulence associated protein TUDOR" evidence="2">
    <location>
        <begin position="10"/>
        <end position="66"/>
    </location>
</feature>
<feature type="region of interest" description="Disordered" evidence="1">
    <location>
        <begin position="1"/>
        <end position="133"/>
    </location>
</feature>
<accession>A0ABP1G7U8</accession>
<evidence type="ECO:0000313" key="3">
    <source>
        <dbReference type="EMBL" id="CAL5228306.1"/>
    </source>
</evidence>